<dbReference type="GO" id="GO:0019171">
    <property type="term" value="F:(3R)-hydroxyacyl-[acyl-carrier-protein] dehydratase activity"/>
    <property type="evidence" value="ECO:0007669"/>
    <property type="project" value="TreeGrafter"/>
</dbReference>
<reference evidence="2" key="1">
    <citation type="submission" date="2016-05" db="EMBL/GenBank/DDBJ databases">
        <title>Comparative genomics of biotechnologically important yeasts.</title>
        <authorList>
            <consortium name="DOE Joint Genome Institute"/>
            <person name="Riley R."/>
            <person name="Haridas S."/>
            <person name="Wolfe K.H."/>
            <person name="Lopes M.R."/>
            <person name="Hittinger C.T."/>
            <person name="Goker M."/>
            <person name="Salamov A."/>
            <person name="Wisecaver J."/>
            <person name="Long T.M."/>
            <person name="Aerts A.L."/>
            <person name="Barry K."/>
            <person name="Choi C."/>
            <person name="Clum A."/>
            <person name="Coughlan A.Y."/>
            <person name="Deshpande S."/>
            <person name="Douglass A.P."/>
            <person name="Hanson S.J."/>
            <person name="Klenk H.-P."/>
            <person name="Labutti K."/>
            <person name="Lapidus A."/>
            <person name="Lindquist E."/>
            <person name="Lipzen A."/>
            <person name="Meier-Kolthoff J.P."/>
            <person name="Ohm R.A."/>
            <person name="Otillar R.P."/>
            <person name="Pangilinan J."/>
            <person name="Peng Y."/>
            <person name="Rokas A."/>
            <person name="Rosa C.A."/>
            <person name="Scheuner C."/>
            <person name="Sibirny A.A."/>
            <person name="Slot J.C."/>
            <person name="Stielow J.B."/>
            <person name="Sun H."/>
            <person name="Kurtzman C.P."/>
            <person name="Blackwell M."/>
            <person name="Grigoriev I.V."/>
            <person name="Jeffries T.W."/>
        </authorList>
    </citation>
    <scope>NUCLEOTIDE SEQUENCE [LARGE SCALE GENOMIC DNA]</scope>
    <source>
        <strain evidence="2">NRRL Y-1933</strain>
    </source>
</reference>
<dbReference type="RefSeq" id="XP_020079114.1">
    <property type="nucleotide sequence ID" value="XM_020218304.1"/>
</dbReference>
<dbReference type="PANTHER" id="PTHR28152:SF1">
    <property type="entry name" value="HYDROXYACYL-THIOESTER DEHYDRATASE TYPE 2, MITOCHONDRIAL"/>
    <property type="match status" value="1"/>
</dbReference>
<gene>
    <name evidence="1" type="ORF">HYPBUDRAFT_103859</name>
</gene>
<proteinExistence type="predicted"/>
<dbReference type="OrthoDB" id="3257538at2759"/>
<name>A0A1E4RS16_9ASCO</name>
<dbReference type="PANTHER" id="PTHR28152">
    <property type="entry name" value="HYDROXYACYL-THIOESTER DEHYDRATASE TYPE 2, MITOCHONDRIAL"/>
    <property type="match status" value="1"/>
</dbReference>
<accession>A0A1E4RS16</accession>
<evidence type="ECO:0000313" key="2">
    <source>
        <dbReference type="Proteomes" id="UP000095085"/>
    </source>
</evidence>
<dbReference type="InterPro" id="IPR029069">
    <property type="entry name" value="HotDog_dom_sf"/>
</dbReference>
<dbReference type="GO" id="GO:0005739">
    <property type="term" value="C:mitochondrion"/>
    <property type="evidence" value="ECO:0007669"/>
    <property type="project" value="TreeGrafter"/>
</dbReference>
<dbReference type="Proteomes" id="UP000095085">
    <property type="component" value="Unassembled WGS sequence"/>
</dbReference>
<evidence type="ECO:0000313" key="1">
    <source>
        <dbReference type="EMBL" id="ODV70047.1"/>
    </source>
</evidence>
<protein>
    <recommendedName>
        <fullName evidence="3">MaoC-like domain-containing protein</fullName>
    </recommendedName>
</protein>
<evidence type="ECO:0008006" key="3">
    <source>
        <dbReference type="Google" id="ProtNLM"/>
    </source>
</evidence>
<dbReference type="EMBL" id="KV454538">
    <property type="protein sequence ID" value="ODV70047.1"/>
    <property type="molecule type" value="Genomic_DNA"/>
</dbReference>
<sequence length="309" mass="36192">MIAFRTFKRYSSQFAPQLKSQVNEWSNQIKKQSWSFPDNYSIGQLVNLNQALRLIFPQVKRVDLSQAGIPIGYHFIYNNQPNTELGKDGYDNYQAPLNRDRESLFERRMWVNGYIQFHEENFKIPLLTRTTCRETIKSVRVIESSVFVSVNREFIDDKGTPIITELRSLVYTNDEYKLPEKERSLISIDQEDTTVPFKLSYDDIKRYCALLYNVHKIHHDIEYCQKIENLPDVIVPGPFMASIILTVFNSLYTEKIKSIKYKNVEPCLVNTNLHVVIKPIEQNSKYRLMIANLETNQIFIDSVVNVETT</sequence>
<dbReference type="InterPro" id="IPR052741">
    <property type="entry name" value="Mitochondrial_HTD2"/>
</dbReference>
<organism evidence="1 2">
    <name type="scientific">Hyphopichia burtonii NRRL Y-1933</name>
    <dbReference type="NCBI Taxonomy" id="984485"/>
    <lineage>
        <taxon>Eukaryota</taxon>
        <taxon>Fungi</taxon>
        <taxon>Dikarya</taxon>
        <taxon>Ascomycota</taxon>
        <taxon>Saccharomycotina</taxon>
        <taxon>Pichiomycetes</taxon>
        <taxon>Debaryomycetaceae</taxon>
        <taxon>Hyphopichia</taxon>
    </lineage>
</organism>
<keyword evidence="2" id="KW-1185">Reference proteome</keyword>
<dbReference type="STRING" id="984485.A0A1E4RS16"/>
<dbReference type="AlphaFoldDB" id="A0A1E4RS16"/>
<dbReference type="SUPFAM" id="SSF54637">
    <property type="entry name" value="Thioesterase/thiol ester dehydrase-isomerase"/>
    <property type="match status" value="1"/>
</dbReference>
<dbReference type="Gene3D" id="3.10.129.10">
    <property type="entry name" value="Hotdog Thioesterase"/>
    <property type="match status" value="1"/>
</dbReference>
<dbReference type="GeneID" id="30992854"/>